<organism evidence="3 4">
    <name type="scientific">Microbulbifer elongatus</name>
    <dbReference type="NCBI Taxonomy" id="86173"/>
    <lineage>
        <taxon>Bacteria</taxon>
        <taxon>Pseudomonadati</taxon>
        <taxon>Pseudomonadota</taxon>
        <taxon>Gammaproteobacteria</taxon>
        <taxon>Cellvibrionales</taxon>
        <taxon>Microbulbiferaceae</taxon>
        <taxon>Microbulbifer</taxon>
    </lineage>
</organism>
<sequence length="275" mass="29436">MDFESIIRDARDSAQVHIPTGWSQGRATFGGLMAAMLYQPVEAALEKATGEEVQQTPLRSLTFSFVAPAEAGNLDTAVRVLRAGRSAVQIEAHGSQGEQVTTAALASFGKPRESVVSVSTDQAPEFPAPDDCQALPYIEGLVPEFTQKFDYRLGAGALPFSGSDEGRIGGWIRFKSDGEAQATSPVTTSHVLALIDAWPPAALSMLKTLAPASSLTWTVEWMPAAHGTTASPHDWWQYLAEVEQADDGYAVIAARLWDSNGQLIALSRQTATIFG</sequence>
<dbReference type="InterPro" id="IPR029069">
    <property type="entry name" value="HotDog_dom_sf"/>
</dbReference>
<gene>
    <name evidence="3" type="ORF">HXX02_01610</name>
</gene>
<dbReference type="InterPro" id="IPR049449">
    <property type="entry name" value="TesB_ACOT8-like_N"/>
</dbReference>
<feature type="domain" description="Acyl-CoA thioesterase-like N-terminal HotDog" evidence="1">
    <location>
        <begin position="19"/>
        <end position="109"/>
    </location>
</feature>
<keyword evidence="4" id="KW-1185">Reference proteome</keyword>
<name>A0ABT1NW76_9GAMM</name>
<dbReference type="InterPro" id="IPR052389">
    <property type="entry name" value="Sec_Metab_Biosynth-Assoc"/>
</dbReference>
<feature type="domain" description="Acyl-CoA thioesterase-like C-terminal" evidence="2">
    <location>
        <begin position="129"/>
        <end position="272"/>
    </location>
</feature>
<dbReference type="EMBL" id="JACASI010000010">
    <property type="protein sequence ID" value="MCQ3828135.1"/>
    <property type="molecule type" value="Genomic_DNA"/>
</dbReference>
<evidence type="ECO:0000313" key="4">
    <source>
        <dbReference type="Proteomes" id="UP001205566"/>
    </source>
</evidence>
<evidence type="ECO:0000313" key="3">
    <source>
        <dbReference type="EMBL" id="MCQ3828135.1"/>
    </source>
</evidence>
<dbReference type="RefSeq" id="WP_255873007.1">
    <property type="nucleotide sequence ID" value="NZ_JACASI010000010.1"/>
</dbReference>
<dbReference type="Pfam" id="PF13622">
    <property type="entry name" value="4HBT_3"/>
    <property type="match status" value="1"/>
</dbReference>
<dbReference type="Proteomes" id="UP001205566">
    <property type="component" value="Unassembled WGS sequence"/>
</dbReference>
<proteinExistence type="predicted"/>
<comment type="caution">
    <text evidence="3">The sequence shown here is derived from an EMBL/GenBank/DDBJ whole genome shotgun (WGS) entry which is preliminary data.</text>
</comment>
<dbReference type="Pfam" id="PF20789">
    <property type="entry name" value="4HBT_3C"/>
    <property type="match status" value="1"/>
</dbReference>
<dbReference type="InterPro" id="IPR049450">
    <property type="entry name" value="ACOT8-like_C"/>
</dbReference>
<protein>
    <submittedName>
        <fullName evidence="3">Thioesterase family protein</fullName>
    </submittedName>
</protein>
<dbReference type="Gene3D" id="2.40.160.210">
    <property type="entry name" value="Acyl-CoA thioesterase, double hotdog domain"/>
    <property type="match status" value="1"/>
</dbReference>
<dbReference type="PANTHER" id="PTHR38110:SF1">
    <property type="entry name" value="THIOESTERASE DOMAIN-CONTAINING PROTEIN"/>
    <property type="match status" value="1"/>
</dbReference>
<reference evidence="3" key="1">
    <citation type="thesis" date="2020" institute="Technische Universitat Dresden" country="Dresden, Germany">
        <title>The Agarolytic System of Microbulbifer elongatus PORT2, Isolated from Batu Karas, Pangandaran West Java Indonesia.</title>
        <authorList>
            <person name="Anggraeni S.R."/>
        </authorList>
    </citation>
    <scope>NUCLEOTIDE SEQUENCE</scope>
    <source>
        <strain evidence="3">PORT2</strain>
    </source>
</reference>
<dbReference type="PANTHER" id="PTHR38110">
    <property type="entry name" value="CHROMOSOME 23, WHOLE GENOME SHOTGUN SEQUENCE"/>
    <property type="match status" value="1"/>
</dbReference>
<accession>A0ABT1NW76</accession>
<dbReference type="SUPFAM" id="SSF54637">
    <property type="entry name" value="Thioesterase/thiol ester dehydrase-isomerase"/>
    <property type="match status" value="2"/>
</dbReference>
<dbReference type="InterPro" id="IPR042171">
    <property type="entry name" value="Acyl-CoA_hotdog"/>
</dbReference>
<evidence type="ECO:0000259" key="1">
    <source>
        <dbReference type="Pfam" id="PF13622"/>
    </source>
</evidence>
<evidence type="ECO:0000259" key="2">
    <source>
        <dbReference type="Pfam" id="PF20789"/>
    </source>
</evidence>